<comment type="caution">
    <text evidence="1">The sequence shown here is derived from an EMBL/GenBank/DDBJ whole genome shotgun (WGS) entry which is preliminary data.</text>
</comment>
<dbReference type="AlphaFoldDB" id="A0AA39MTH2"/>
<sequence length="169" mass="19328">MSCRNCVLSSDLQLQNLKTIRNSDSLVVQILRGERPLLDPDQASINAEIIQLEQLLSSYDAQFQEIQLRRRAVVVTLENRKSIYAPIRRLPRDALIEIFHFVRDLWWPKAKEDCTLASKFHGDSLDVSGPLWVLGRVCGLWRNTLHSSPVSWAQKITVKAPFSKHAPDI</sequence>
<keyword evidence="2" id="KW-1185">Reference proteome</keyword>
<dbReference type="Proteomes" id="UP001175211">
    <property type="component" value="Unassembled WGS sequence"/>
</dbReference>
<proteinExistence type="predicted"/>
<reference evidence="1" key="1">
    <citation type="submission" date="2023-06" db="EMBL/GenBank/DDBJ databases">
        <authorList>
            <consortium name="Lawrence Berkeley National Laboratory"/>
            <person name="Ahrendt S."/>
            <person name="Sahu N."/>
            <person name="Indic B."/>
            <person name="Wong-Bajracharya J."/>
            <person name="Merenyi Z."/>
            <person name="Ke H.-M."/>
            <person name="Monk M."/>
            <person name="Kocsube S."/>
            <person name="Drula E."/>
            <person name="Lipzen A."/>
            <person name="Balint B."/>
            <person name="Henrissat B."/>
            <person name="Andreopoulos B."/>
            <person name="Martin F.M."/>
            <person name="Harder C.B."/>
            <person name="Rigling D."/>
            <person name="Ford K.L."/>
            <person name="Foster G.D."/>
            <person name="Pangilinan J."/>
            <person name="Papanicolaou A."/>
            <person name="Barry K."/>
            <person name="LaButti K."/>
            <person name="Viragh M."/>
            <person name="Koriabine M."/>
            <person name="Yan M."/>
            <person name="Riley R."/>
            <person name="Champramary S."/>
            <person name="Plett K.L."/>
            <person name="Tsai I.J."/>
            <person name="Slot J."/>
            <person name="Sipos G."/>
            <person name="Plett J."/>
            <person name="Nagy L.G."/>
            <person name="Grigoriev I.V."/>
        </authorList>
    </citation>
    <scope>NUCLEOTIDE SEQUENCE</scope>
    <source>
        <strain evidence="1">CCBAS 213</strain>
    </source>
</reference>
<organism evidence="1 2">
    <name type="scientific">Armillaria tabescens</name>
    <name type="common">Ringless honey mushroom</name>
    <name type="synonym">Agaricus tabescens</name>
    <dbReference type="NCBI Taxonomy" id="1929756"/>
    <lineage>
        <taxon>Eukaryota</taxon>
        <taxon>Fungi</taxon>
        <taxon>Dikarya</taxon>
        <taxon>Basidiomycota</taxon>
        <taxon>Agaricomycotina</taxon>
        <taxon>Agaricomycetes</taxon>
        <taxon>Agaricomycetidae</taxon>
        <taxon>Agaricales</taxon>
        <taxon>Marasmiineae</taxon>
        <taxon>Physalacriaceae</taxon>
        <taxon>Desarmillaria</taxon>
    </lineage>
</organism>
<accession>A0AA39MTH2</accession>
<evidence type="ECO:0000313" key="1">
    <source>
        <dbReference type="EMBL" id="KAK0445997.1"/>
    </source>
</evidence>
<gene>
    <name evidence="1" type="ORF">EV420DRAFT_1767895</name>
</gene>
<protein>
    <recommendedName>
        <fullName evidence="3">F-box domain-containing protein</fullName>
    </recommendedName>
</protein>
<evidence type="ECO:0008006" key="3">
    <source>
        <dbReference type="Google" id="ProtNLM"/>
    </source>
</evidence>
<name>A0AA39MTH2_ARMTA</name>
<dbReference type="GeneID" id="85364489"/>
<evidence type="ECO:0000313" key="2">
    <source>
        <dbReference type="Proteomes" id="UP001175211"/>
    </source>
</evidence>
<dbReference type="EMBL" id="JAUEPS010000048">
    <property type="protein sequence ID" value="KAK0445997.1"/>
    <property type="molecule type" value="Genomic_DNA"/>
</dbReference>
<dbReference type="RefSeq" id="XP_060325638.1">
    <property type="nucleotide sequence ID" value="XM_060480941.1"/>
</dbReference>